<evidence type="ECO:0000256" key="1">
    <source>
        <dbReference type="ARBA" id="ARBA00001936"/>
    </source>
</evidence>
<name>A0ABT8SQF9_9CAUL</name>
<dbReference type="Proteomes" id="UP001169063">
    <property type="component" value="Unassembled WGS sequence"/>
</dbReference>
<comment type="caution">
    <text evidence="5">The sequence shown here is derived from an EMBL/GenBank/DDBJ whole genome shotgun (WGS) entry which is preliminary data.</text>
</comment>
<sequence>MSEAAGDFPRHRPNVGVVLINRDGLVWYGRRRGQGGPHSWQFPQGGVDPHEEAAGAYEYAARRELREETGVTSVEYLASTEGWIAYDFPAEILGRGKWRGQKQIWFAYRFTGEDAEVDLKAYPPIEFDAWRWGRLAEAPELIVPFKRPAYERVVEAFGHLAAD</sequence>
<dbReference type="PRINTS" id="PR00502">
    <property type="entry name" value="NUDIXFAMILY"/>
</dbReference>
<evidence type="ECO:0000259" key="4">
    <source>
        <dbReference type="PROSITE" id="PS51462"/>
    </source>
</evidence>
<evidence type="ECO:0000313" key="5">
    <source>
        <dbReference type="EMBL" id="MDO1560193.1"/>
    </source>
</evidence>
<dbReference type="NCBIfam" id="NF001938">
    <property type="entry name" value="PRK00714.1-5"/>
    <property type="match status" value="1"/>
</dbReference>
<feature type="domain" description="Nudix hydrolase" evidence="4">
    <location>
        <begin position="10"/>
        <end position="155"/>
    </location>
</feature>
<comment type="function">
    <text evidence="3">Accelerates the degradation of transcripts by removing pyrophosphate from the 5'-end of triphosphorylated RNA, leading to a more labile monophosphorylated state that can stimulate subsequent ribonuclease cleavage.</text>
</comment>
<dbReference type="PROSITE" id="PS51462">
    <property type="entry name" value="NUDIX"/>
    <property type="match status" value="1"/>
</dbReference>
<dbReference type="InterPro" id="IPR000086">
    <property type="entry name" value="NUDIX_hydrolase_dom"/>
</dbReference>
<dbReference type="EC" id="3.6.1.-" evidence="3"/>
<dbReference type="InterPro" id="IPR022927">
    <property type="entry name" value="RppH"/>
</dbReference>
<comment type="similarity">
    <text evidence="3">Belongs to the Nudix hydrolase family. RppH subfamily.</text>
</comment>
<dbReference type="SUPFAM" id="SSF55811">
    <property type="entry name" value="Nudix"/>
    <property type="match status" value="1"/>
</dbReference>
<comment type="cofactor">
    <cofactor evidence="1">
        <name>Mn(2+)</name>
        <dbReference type="ChEBI" id="CHEBI:29035"/>
    </cofactor>
</comment>
<dbReference type="InterPro" id="IPR015797">
    <property type="entry name" value="NUDIX_hydrolase-like_dom_sf"/>
</dbReference>
<dbReference type="RefSeq" id="WP_302110620.1">
    <property type="nucleotide sequence ID" value="NZ_JAUKTR010000005.1"/>
</dbReference>
<dbReference type="GO" id="GO:0016787">
    <property type="term" value="F:hydrolase activity"/>
    <property type="evidence" value="ECO:0007669"/>
    <property type="project" value="UniProtKB-KW"/>
</dbReference>
<dbReference type="HAMAP" id="MF_00298">
    <property type="entry name" value="Nudix_RppH"/>
    <property type="match status" value="1"/>
</dbReference>
<dbReference type="CDD" id="cd03671">
    <property type="entry name" value="NUDIX_Ap4A_hydrolase_plant_like"/>
    <property type="match status" value="1"/>
</dbReference>
<reference evidence="5" key="1">
    <citation type="submission" date="2023-07" db="EMBL/GenBank/DDBJ databases">
        <title>Brevundimonas soil sp. nov., isolated from the soil of chemical plant.</title>
        <authorList>
            <person name="Wu N."/>
        </authorList>
    </citation>
    <scope>NUCLEOTIDE SEQUENCE</scope>
    <source>
        <strain evidence="5">XZ-24</strain>
    </source>
</reference>
<keyword evidence="6" id="KW-1185">Reference proteome</keyword>
<proteinExistence type="inferred from homology"/>
<keyword evidence="2 3" id="KW-0378">Hydrolase</keyword>
<comment type="caution">
    <text evidence="3">Lacks conserved residue(s) required for the propagation of feature annotation.</text>
</comment>
<comment type="cofactor">
    <cofactor evidence="3">
        <name>a divalent metal cation</name>
        <dbReference type="ChEBI" id="CHEBI:60240"/>
    </cofactor>
</comment>
<evidence type="ECO:0000256" key="3">
    <source>
        <dbReference type="HAMAP-Rule" id="MF_00298"/>
    </source>
</evidence>
<organism evidence="5 6">
    <name type="scientific">Peiella sedimenti</name>
    <dbReference type="NCBI Taxonomy" id="3061083"/>
    <lineage>
        <taxon>Bacteria</taxon>
        <taxon>Pseudomonadati</taxon>
        <taxon>Pseudomonadota</taxon>
        <taxon>Alphaproteobacteria</taxon>
        <taxon>Caulobacterales</taxon>
        <taxon>Caulobacteraceae</taxon>
        <taxon>Peiella</taxon>
    </lineage>
</organism>
<dbReference type="InterPro" id="IPR020476">
    <property type="entry name" value="Nudix_hydrolase"/>
</dbReference>
<evidence type="ECO:0000256" key="2">
    <source>
        <dbReference type="ARBA" id="ARBA00022801"/>
    </source>
</evidence>
<dbReference type="Pfam" id="PF00293">
    <property type="entry name" value="NUDIX"/>
    <property type="match status" value="1"/>
</dbReference>
<gene>
    <name evidence="3" type="primary">rppH</name>
    <name evidence="3" type="synonym">nudH</name>
    <name evidence="5" type="ORF">Q0812_12220</name>
</gene>
<dbReference type="PANTHER" id="PTHR11839">
    <property type="entry name" value="UDP/ADP-SUGAR PYROPHOSPHATASE"/>
    <property type="match status" value="1"/>
</dbReference>
<dbReference type="EMBL" id="JAUKTR010000005">
    <property type="protein sequence ID" value="MDO1560193.1"/>
    <property type="molecule type" value="Genomic_DNA"/>
</dbReference>
<dbReference type="Gene3D" id="3.90.79.10">
    <property type="entry name" value="Nucleoside Triphosphate Pyrophosphohydrolase"/>
    <property type="match status" value="1"/>
</dbReference>
<evidence type="ECO:0000313" key="6">
    <source>
        <dbReference type="Proteomes" id="UP001169063"/>
    </source>
</evidence>
<accession>A0ABT8SQF9</accession>
<dbReference type="PANTHER" id="PTHR11839:SF22">
    <property type="entry name" value="NUDIX HYDROLASE 26, CHLOROPLASTIC"/>
    <property type="match status" value="1"/>
</dbReference>
<protein>
    <recommendedName>
        <fullName evidence="3">RNA pyrophosphohydrolase</fullName>
        <ecNumber evidence="3">3.6.1.-</ecNumber>
    </recommendedName>
    <alternativeName>
        <fullName evidence="3">(Di)nucleoside polyphosphate hydrolase</fullName>
    </alternativeName>
</protein>